<sequence length="114" mass="12941">MEAAKPLSKLQSYSFHFLAIASQNVVSMHFHQRPHAALCIALRPEKKDLKVMNTKKGSSSPNSHHQSTKNPPLLDSVNRLKMRQALRGHPRNSWQKHISLQHCISESDHTNSND</sequence>
<reference evidence="2 3" key="1">
    <citation type="journal article" date="2021" name="Comput. Struct. Biotechnol. J.">
        <title>De novo genome assembly of the potent medicinal plant Rehmannia glutinosa using nanopore technology.</title>
        <authorList>
            <person name="Ma L."/>
            <person name="Dong C."/>
            <person name="Song C."/>
            <person name="Wang X."/>
            <person name="Zheng X."/>
            <person name="Niu Y."/>
            <person name="Chen S."/>
            <person name="Feng W."/>
        </authorList>
    </citation>
    <scope>NUCLEOTIDE SEQUENCE [LARGE SCALE GENOMIC DNA]</scope>
    <source>
        <strain evidence="2">DH-2019</strain>
    </source>
</reference>
<dbReference type="EMBL" id="JABTTQ020001192">
    <property type="protein sequence ID" value="KAK6133962.1"/>
    <property type="molecule type" value="Genomic_DNA"/>
</dbReference>
<evidence type="ECO:0000256" key="1">
    <source>
        <dbReference type="SAM" id="MobiDB-lite"/>
    </source>
</evidence>
<dbReference type="Proteomes" id="UP001318860">
    <property type="component" value="Unassembled WGS sequence"/>
</dbReference>
<feature type="compositionally biased region" description="Basic residues" evidence="1">
    <location>
        <begin position="80"/>
        <end position="90"/>
    </location>
</feature>
<protein>
    <submittedName>
        <fullName evidence="2">Uncharacterized protein</fullName>
    </submittedName>
</protein>
<feature type="compositionally biased region" description="Polar residues" evidence="1">
    <location>
        <begin position="92"/>
        <end position="104"/>
    </location>
</feature>
<feature type="region of interest" description="Disordered" evidence="1">
    <location>
        <begin position="49"/>
        <end position="114"/>
    </location>
</feature>
<feature type="compositionally biased region" description="Basic and acidic residues" evidence="1">
    <location>
        <begin position="105"/>
        <end position="114"/>
    </location>
</feature>
<organism evidence="2 3">
    <name type="scientific">Rehmannia glutinosa</name>
    <name type="common">Chinese foxglove</name>
    <dbReference type="NCBI Taxonomy" id="99300"/>
    <lineage>
        <taxon>Eukaryota</taxon>
        <taxon>Viridiplantae</taxon>
        <taxon>Streptophyta</taxon>
        <taxon>Embryophyta</taxon>
        <taxon>Tracheophyta</taxon>
        <taxon>Spermatophyta</taxon>
        <taxon>Magnoliopsida</taxon>
        <taxon>eudicotyledons</taxon>
        <taxon>Gunneridae</taxon>
        <taxon>Pentapetalae</taxon>
        <taxon>asterids</taxon>
        <taxon>lamiids</taxon>
        <taxon>Lamiales</taxon>
        <taxon>Orobanchaceae</taxon>
        <taxon>Rehmannieae</taxon>
        <taxon>Rehmannia</taxon>
    </lineage>
</organism>
<accession>A0ABR0VIX3</accession>
<name>A0ABR0VIX3_REHGL</name>
<feature type="compositionally biased region" description="Polar residues" evidence="1">
    <location>
        <begin position="55"/>
        <end position="70"/>
    </location>
</feature>
<evidence type="ECO:0000313" key="3">
    <source>
        <dbReference type="Proteomes" id="UP001318860"/>
    </source>
</evidence>
<evidence type="ECO:0000313" key="2">
    <source>
        <dbReference type="EMBL" id="KAK6133962.1"/>
    </source>
</evidence>
<proteinExistence type="predicted"/>
<comment type="caution">
    <text evidence="2">The sequence shown here is derived from an EMBL/GenBank/DDBJ whole genome shotgun (WGS) entry which is preliminary data.</text>
</comment>
<gene>
    <name evidence="2" type="ORF">DH2020_032295</name>
</gene>
<keyword evidence="3" id="KW-1185">Reference proteome</keyword>